<gene>
    <name evidence="1" type="ORF">LRAMOSA02437</name>
</gene>
<dbReference type="PANTHER" id="PTHR37849:SF1">
    <property type="entry name" value="YALI0E11605P"/>
    <property type="match status" value="1"/>
</dbReference>
<name>A0A077WQS9_9FUNG</name>
<dbReference type="OrthoDB" id="5331396at2759"/>
<evidence type="ECO:0000313" key="1">
    <source>
        <dbReference type="EMBL" id="CDS09760.1"/>
    </source>
</evidence>
<dbReference type="EMBL" id="LK023335">
    <property type="protein sequence ID" value="CDS09760.1"/>
    <property type="molecule type" value="Genomic_DNA"/>
</dbReference>
<dbReference type="PANTHER" id="PTHR37849">
    <property type="entry name" value="YALI0E11605P"/>
    <property type="match status" value="1"/>
</dbReference>
<organism evidence="1">
    <name type="scientific">Lichtheimia ramosa</name>
    <dbReference type="NCBI Taxonomy" id="688394"/>
    <lineage>
        <taxon>Eukaryota</taxon>
        <taxon>Fungi</taxon>
        <taxon>Fungi incertae sedis</taxon>
        <taxon>Mucoromycota</taxon>
        <taxon>Mucoromycotina</taxon>
        <taxon>Mucoromycetes</taxon>
        <taxon>Mucorales</taxon>
        <taxon>Lichtheimiaceae</taxon>
        <taxon>Lichtheimia</taxon>
    </lineage>
</organism>
<proteinExistence type="predicted"/>
<reference evidence="1" key="1">
    <citation type="journal article" date="2014" name="Genome Announc.">
        <title>De novo whole-genome sequence and genome annotation of Lichtheimia ramosa.</title>
        <authorList>
            <person name="Linde J."/>
            <person name="Schwartze V."/>
            <person name="Binder U."/>
            <person name="Lass-Florl C."/>
            <person name="Voigt K."/>
            <person name="Horn F."/>
        </authorList>
    </citation>
    <scope>NUCLEOTIDE SEQUENCE</scope>
    <source>
        <strain evidence="1">JMRC FSU:6197</strain>
    </source>
</reference>
<protein>
    <submittedName>
        <fullName evidence="1">Uncharacterized protein</fullName>
    </submittedName>
</protein>
<accession>A0A077WQS9</accession>
<dbReference type="AlphaFoldDB" id="A0A077WQS9"/>
<sequence>MFPRHAVTACSRRAYTTATNNAATKAAKPKRKVGATRGGILGFLVGAGVCVAFSEQFIQQEFIESTRQLAKSVDELHASTEKVREYADIVERLDRDYTQLRSSVINSKDLDKLKRDLYKIHDQISHEHVLLKARVGEIELNKQ</sequence>